<feature type="region of interest" description="Disordered" evidence="1">
    <location>
        <begin position="1"/>
        <end position="39"/>
    </location>
</feature>
<dbReference type="PANTHER" id="PTHR48148">
    <property type="entry name" value="KERATINOCYTE PROLINE-RICH PROTEIN"/>
    <property type="match status" value="1"/>
</dbReference>
<dbReference type="Gene3D" id="2.60.40.10">
    <property type="entry name" value="Immunoglobulins"/>
    <property type="match status" value="1"/>
</dbReference>
<feature type="region of interest" description="Disordered" evidence="1">
    <location>
        <begin position="930"/>
        <end position="955"/>
    </location>
</feature>
<keyword evidence="3" id="KW-1185">Reference proteome</keyword>
<name>A0A0L0T7D2_ALLM3</name>
<reference evidence="2 3" key="1">
    <citation type="submission" date="2009-11" db="EMBL/GenBank/DDBJ databases">
        <title>Annotation of Allomyces macrogynus ATCC 38327.</title>
        <authorList>
            <consortium name="The Broad Institute Genome Sequencing Platform"/>
            <person name="Russ C."/>
            <person name="Cuomo C."/>
            <person name="Burger G."/>
            <person name="Gray M.W."/>
            <person name="Holland P.W.H."/>
            <person name="King N."/>
            <person name="Lang F.B.F."/>
            <person name="Roger A.J."/>
            <person name="Ruiz-Trillo I."/>
            <person name="Young S.K."/>
            <person name="Zeng Q."/>
            <person name="Gargeya S."/>
            <person name="Fitzgerald M."/>
            <person name="Haas B."/>
            <person name="Abouelleil A."/>
            <person name="Alvarado L."/>
            <person name="Arachchi H.M."/>
            <person name="Berlin A."/>
            <person name="Chapman S.B."/>
            <person name="Gearin G."/>
            <person name="Goldberg J."/>
            <person name="Griggs A."/>
            <person name="Gujja S."/>
            <person name="Hansen M."/>
            <person name="Heiman D."/>
            <person name="Howarth C."/>
            <person name="Larimer J."/>
            <person name="Lui A."/>
            <person name="MacDonald P.J.P."/>
            <person name="McCowen C."/>
            <person name="Montmayeur A."/>
            <person name="Murphy C."/>
            <person name="Neiman D."/>
            <person name="Pearson M."/>
            <person name="Priest M."/>
            <person name="Roberts A."/>
            <person name="Saif S."/>
            <person name="Shea T."/>
            <person name="Sisk P."/>
            <person name="Stolte C."/>
            <person name="Sykes S."/>
            <person name="Wortman J."/>
            <person name="Nusbaum C."/>
            <person name="Birren B."/>
        </authorList>
    </citation>
    <scope>NUCLEOTIDE SEQUENCE [LARGE SCALE GENOMIC DNA]</scope>
    <source>
        <strain evidence="2 3">ATCC 38327</strain>
    </source>
</reference>
<dbReference type="InterPro" id="IPR013783">
    <property type="entry name" value="Ig-like_fold"/>
</dbReference>
<dbReference type="OrthoDB" id="5589789at2759"/>
<gene>
    <name evidence="2" type="ORF">AMAG_15401</name>
</gene>
<evidence type="ECO:0000313" key="3">
    <source>
        <dbReference type="Proteomes" id="UP000054350"/>
    </source>
</evidence>
<feature type="compositionally biased region" description="Pro residues" evidence="1">
    <location>
        <begin position="931"/>
        <end position="952"/>
    </location>
</feature>
<proteinExistence type="predicted"/>
<feature type="compositionally biased region" description="Low complexity" evidence="1">
    <location>
        <begin position="1"/>
        <end position="23"/>
    </location>
</feature>
<feature type="region of interest" description="Disordered" evidence="1">
    <location>
        <begin position="755"/>
        <end position="790"/>
    </location>
</feature>
<sequence length="1393" mass="144221">MAATTSRASAPPSRAQTARIATPADPPRPAGTPPADLPVVDQLPVDHAAAPLPALATSCPVSRPLSGLAVNDTLYNDVPEVAPDPVPNSEPDPATITLSSANFLSSLADVTATALAPTLSDADLFPGYLFGPPEISPLVLATRAPLPPFVRARFPERTLSHDALRPLHTGKAAHALKAKRCAPPSAPAPTPAPPEPTSSTHAPPTFRARAKPAIQKRRAPAPTSRTAPPAPAPESDASRRAAALASLMASIQDMRAHKPPAPTRSKSPVPLSALTATPATPGLHRRLQSNQMFLHDSQVALEAKQMARDVRWAAIRANVATEFAALRTLPPVPAAPAAPLPPTQQPAKVDSGVLPDLDEDWTDPLVPASAIATVDVASIRQHYIPLPRRRAAPRTTAKVDPAALPDLATCPHLHVSLPPAPLTLTRRACTLSVANTGTKAVRVRVHPVDVVWADHVNVAPQVATLVTGQTLSARLNVVSIAESETVCAAVVVQVDDEQYAWRVNVEPDRFEPECSVEWVVPTLGPVGALVRVKNVGLKSGTVGACASHADVFAVEPESVAVEPHSKTEFRVFALTNGTLAWPADASIQLSSNGTVWHTVRVLATAPSTTPRPDPALTLSPPTHDLGLLPLTRAATHTFTLHNRKSHAVRFSAAATGTHARADPGSGFVQRLAAHPITVHLTGTVAGLFETTVTVRGNEVPPVAAKVGGAWYDPAFEARAAVDSWDSAEVGSEVRAVIRITNPSPVAVDAQVRAENAASGTVSRGTKTAELDPDEANISSDDEADESAPRADPHALHIPAHASAVTRIPIRVPSTPGAWRAAVTVTSRDHAVRIPLHGHATAPLVTITPHMLVLPPASASFRATGAFDLVWVAPKRIVHHDRRAATSHPVEATFEIGVPESTDTAAAAALRIYPIRGTVSEGGTARVHVFYSPPPPAPPTPAPPAAASPPPPADLAASRRLSLLPSAAKASGARRIVADTDAAAVSAAAAGAPAVQTRTDPVVRVPVRITPSAGGHGGKRAEVQWVTVTVASVSPAFTVSVSGGNAPTTGPLVIDVGAVPLGTTATARVNVISHLPRSPLDVHVRANPVGSVSLMHAVRAIAPLGKGTVILAVTPERDGAFTSPVEIHGASTRVRVEVRGVAYAPAIAVTAETRLGNIWAHEPLAAAIANVANGAAHAVPWTVSDTASGNGGAAVRAVPPITIPAKGTAQVMLDIPSTNSVPTGPCTHVVRVDVTGAAARELRGAKRGFDVWRLAVPGVQVAHVRAPAGAKVDTKRAPPAGSFTAAAAAQPDTGAGWALEPATATVEPGSSVDVRVVPPPLEWVEMVKDEDGGGAVYETPPMRDGPPSMEGAVVQVTMVGGFDVETRKMVPDTAPKVWEVHVVVEATADEEGED</sequence>
<organism evidence="2 3">
    <name type="scientific">Allomyces macrogynus (strain ATCC 38327)</name>
    <name type="common">Allomyces javanicus var. macrogynus</name>
    <dbReference type="NCBI Taxonomy" id="578462"/>
    <lineage>
        <taxon>Eukaryota</taxon>
        <taxon>Fungi</taxon>
        <taxon>Fungi incertae sedis</taxon>
        <taxon>Blastocladiomycota</taxon>
        <taxon>Blastocladiomycetes</taxon>
        <taxon>Blastocladiales</taxon>
        <taxon>Blastocladiaceae</taxon>
        <taxon>Allomyces</taxon>
    </lineage>
</organism>
<accession>A0A0L0T7D2</accession>
<dbReference type="PANTHER" id="PTHR48148:SF2">
    <property type="entry name" value="PA14 DOMAIN-CONTAINING PROTEIN"/>
    <property type="match status" value="1"/>
</dbReference>
<protein>
    <submittedName>
        <fullName evidence="2">Uncharacterized protein</fullName>
    </submittedName>
</protein>
<dbReference type="VEuPathDB" id="FungiDB:AMAG_15401"/>
<feature type="compositionally biased region" description="Pro residues" evidence="1">
    <location>
        <begin position="184"/>
        <end position="196"/>
    </location>
</feature>
<evidence type="ECO:0000313" key="2">
    <source>
        <dbReference type="EMBL" id="KNE70645.1"/>
    </source>
</evidence>
<feature type="compositionally biased region" description="Basic residues" evidence="1">
    <location>
        <begin position="208"/>
        <end position="219"/>
    </location>
</feature>
<evidence type="ECO:0000256" key="1">
    <source>
        <dbReference type="SAM" id="MobiDB-lite"/>
    </source>
</evidence>
<feature type="compositionally biased region" description="Acidic residues" evidence="1">
    <location>
        <begin position="770"/>
        <end position="785"/>
    </location>
</feature>
<reference evidence="3" key="2">
    <citation type="submission" date="2009-11" db="EMBL/GenBank/DDBJ databases">
        <title>The Genome Sequence of Allomyces macrogynus strain ATCC 38327.</title>
        <authorList>
            <consortium name="The Broad Institute Genome Sequencing Platform"/>
            <person name="Russ C."/>
            <person name="Cuomo C."/>
            <person name="Shea T."/>
            <person name="Young S.K."/>
            <person name="Zeng Q."/>
            <person name="Koehrsen M."/>
            <person name="Haas B."/>
            <person name="Borodovsky M."/>
            <person name="Guigo R."/>
            <person name="Alvarado L."/>
            <person name="Berlin A."/>
            <person name="Borenstein D."/>
            <person name="Chen Z."/>
            <person name="Engels R."/>
            <person name="Freedman E."/>
            <person name="Gellesch M."/>
            <person name="Goldberg J."/>
            <person name="Griggs A."/>
            <person name="Gujja S."/>
            <person name="Heiman D."/>
            <person name="Hepburn T."/>
            <person name="Howarth C."/>
            <person name="Jen D."/>
            <person name="Larson L."/>
            <person name="Lewis B."/>
            <person name="Mehta T."/>
            <person name="Park D."/>
            <person name="Pearson M."/>
            <person name="Roberts A."/>
            <person name="Saif S."/>
            <person name="Shenoy N."/>
            <person name="Sisk P."/>
            <person name="Stolte C."/>
            <person name="Sykes S."/>
            <person name="Walk T."/>
            <person name="White J."/>
            <person name="Yandava C."/>
            <person name="Burger G."/>
            <person name="Gray M.W."/>
            <person name="Holland P.W.H."/>
            <person name="King N."/>
            <person name="Lang F.B.F."/>
            <person name="Roger A.J."/>
            <person name="Ruiz-Trillo I."/>
            <person name="Lander E."/>
            <person name="Nusbaum C."/>
        </authorList>
    </citation>
    <scope>NUCLEOTIDE SEQUENCE [LARGE SCALE GENOMIC DNA]</scope>
    <source>
        <strain evidence="3">ATCC 38327</strain>
    </source>
</reference>
<dbReference type="Proteomes" id="UP000054350">
    <property type="component" value="Unassembled WGS sequence"/>
</dbReference>
<feature type="compositionally biased region" description="Pro residues" evidence="1">
    <location>
        <begin position="24"/>
        <end position="36"/>
    </location>
</feature>
<feature type="region of interest" description="Disordered" evidence="1">
    <location>
        <begin position="173"/>
        <end position="240"/>
    </location>
</feature>
<dbReference type="EMBL" id="GG745367">
    <property type="protein sequence ID" value="KNE70645.1"/>
    <property type="molecule type" value="Genomic_DNA"/>
</dbReference>